<dbReference type="SUPFAM" id="SSF52540">
    <property type="entry name" value="P-loop containing nucleoside triphosphate hydrolases"/>
    <property type="match status" value="1"/>
</dbReference>
<evidence type="ECO:0000259" key="1">
    <source>
        <dbReference type="Pfam" id="PF00485"/>
    </source>
</evidence>
<feature type="domain" description="Phosphoribulokinase/uridine kinase" evidence="1">
    <location>
        <begin position="9"/>
        <end position="37"/>
    </location>
</feature>
<evidence type="ECO:0000313" key="3">
    <source>
        <dbReference type="Proteomes" id="UP001054884"/>
    </source>
</evidence>
<dbReference type="PRINTS" id="PR00988">
    <property type="entry name" value="URIDINKINASE"/>
</dbReference>
<accession>A0ABD0AIN9</accession>
<dbReference type="AlphaFoldDB" id="A0ABD0AIN9"/>
<sequence>MSKKQHPIIIGIAGGSGSGKTTIAHELYDQFKNDRIRIITEDSYYLNFPLTKVGLYLENSIV</sequence>
<evidence type="ECO:0000313" key="2">
    <source>
        <dbReference type="EMBL" id="GHN34864.1"/>
    </source>
</evidence>
<comment type="caution">
    <text evidence="2">The sequence shown here is derived from an EMBL/GenBank/DDBJ whole genome shotgun (WGS) entry which is preliminary data.</text>
</comment>
<dbReference type="EMBL" id="BNHY01000129">
    <property type="protein sequence ID" value="GHN34864.1"/>
    <property type="molecule type" value="Genomic_DNA"/>
</dbReference>
<proteinExistence type="predicted"/>
<dbReference type="Pfam" id="PF00485">
    <property type="entry name" value="PRK"/>
    <property type="match status" value="1"/>
</dbReference>
<dbReference type="Gene3D" id="3.40.50.300">
    <property type="entry name" value="P-loop containing nucleotide triphosphate hydrolases"/>
    <property type="match status" value="1"/>
</dbReference>
<reference evidence="2 3" key="1">
    <citation type="journal article" date="2022" name="J. Dairy Sci.">
        <title>Genetic diversity of Lactobacillus delbrueckii isolated from raw milk in Hokkaido, Japan.</title>
        <authorList>
            <person name="Tsuchihashi H."/>
            <person name="Ichikawa A."/>
            <person name="Takeda M."/>
            <person name="Koizumi A."/>
            <person name="Mizoguchi C."/>
            <person name="Ishida T."/>
            <person name="Kimura K."/>
        </authorList>
    </citation>
    <scope>NUCLEOTIDE SEQUENCE [LARGE SCALE GENOMIC DNA]</scope>
    <source>
        <strain evidence="2 3">ME-791</strain>
    </source>
</reference>
<organism evidence="2 3">
    <name type="scientific">Lactobacillus delbrueckii</name>
    <dbReference type="NCBI Taxonomy" id="1584"/>
    <lineage>
        <taxon>Bacteria</taxon>
        <taxon>Bacillati</taxon>
        <taxon>Bacillota</taxon>
        <taxon>Bacilli</taxon>
        <taxon>Lactobacillales</taxon>
        <taxon>Lactobacillaceae</taxon>
        <taxon>Lactobacillus</taxon>
    </lineage>
</organism>
<dbReference type="InterPro" id="IPR027417">
    <property type="entry name" value="P-loop_NTPase"/>
</dbReference>
<name>A0ABD0AIN9_9LACO</name>
<gene>
    <name evidence="2" type="ORF">ME791_20160</name>
</gene>
<protein>
    <recommendedName>
        <fullName evidence="1">Phosphoribulokinase/uridine kinase domain-containing protein</fullName>
    </recommendedName>
</protein>
<dbReference type="Proteomes" id="UP001054884">
    <property type="component" value="Unassembled WGS sequence"/>
</dbReference>
<dbReference type="InterPro" id="IPR006083">
    <property type="entry name" value="PRK/URK"/>
</dbReference>